<dbReference type="InterPro" id="IPR001461">
    <property type="entry name" value="Aspartic_peptidase_A1"/>
</dbReference>
<dbReference type="SUPFAM" id="SSF50630">
    <property type="entry name" value="Acid proteases"/>
    <property type="match status" value="1"/>
</dbReference>
<dbReference type="PROSITE" id="PS51767">
    <property type="entry name" value="PEPTIDASE_A1"/>
    <property type="match status" value="1"/>
</dbReference>
<dbReference type="EMBL" id="RDQH01000340">
    <property type="protein sequence ID" value="RXH76380.1"/>
    <property type="molecule type" value="Genomic_DNA"/>
</dbReference>
<evidence type="ECO:0000256" key="4">
    <source>
        <dbReference type="ARBA" id="ARBA00022801"/>
    </source>
</evidence>
<feature type="region of interest" description="Disordered" evidence="7">
    <location>
        <begin position="264"/>
        <end position="300"/>
    </location>
</feature>
<evidence type="ECO:0000256" key="8">
    <source>
        <dbReference type="SAM" id="SignalP"/>
    </source>
</evidence>
<evidence type="ECO:0000256" key="7">
    <source>
        <dbReference type="SAM" id="MobiDB-lite"/>
    </source>
</evidence>
<dbReference type="Pfam" id="PF14541">
    <property type="entry name" value="TAXi_C"/>
    <property type="match status" value="1"/>
</dbReference>
<evidence type="ECO:0000256" key="2">
    <source>
        <dbReference type="ARBA" id="ARBA00022670"/>
    </source>
</evidence>
<feature type="domain" description="Peptidase A1" evidence="9">
    <location>
        <begin position="84"/>
        <end position="470"/>
    </location>
</feature>
<evidence type="ECO:0000313" key="10">
    <source>
        <dbReference type="EMBL" id="RXH76380.1"/>
    </source>
</evidence>
<keyword evidence="11" id="KW-1185">Reference proteome</keyword>
<accession>A0A498HZX2</accession>
<dbReference type="PANTHER" id="PTHR47967:SF36">
    <property type="entry name" value="PEPTIDASE A1 DOMAIN-CONTAINING PROTEIN"/>
    <property type="match status" value="1"/>
</dbReference>
<feature type="active site" evidence="6">
    <location>
        <position position="343"/>
    </location>
</feature>
<keyword evidence="3" id="KW-0064">Aspartyl protease</keyword>
<evidence type="ECO:0000256" key="3">
    <source>
        <dbReference type="ARBA" id="ARBA00022750"/>
    </source>
</evidence>
<evidence type="ECO:0000256" key="1">
    <source>
        <dbReference type="ARBA" id="ARBA00007447"/>
    </source>
</evidence>
<reference evidence="10 11" key="1">
    <citation type="submission" date="2018-10" db="EMBL/GenBank/DDBJ databases">
        <title>A high-quality apple genome assembly.</title>
        <authorList>
            <person name="Hu J."/>
        </authorList>
    </citation>
    <scope>NUCLEOTIDE SEQUENCE [LARGE SCALE GENOMIC DNA]</scope>
    <source>
        <strain evidence="11">cv. HFTH1</strain>
        <tissue evidence="10">Young leaf</tissue>
    </source>
</reference>
<dbReference type="FunFam" id="2.40.70.10:FF:000034">
    <property type="entry name" value="Aspartyl protease family protein"/>
    <property type="match status" value="1"/>
</dbReference>
<dbReference type="FunFam" id="2.40.70.10:FF:000120">
    <property type="entry name" value="Aspartic proteinase nepenthesin-2"/>
    <property type="match status" value="1"/>
</dbReference>
<evidence type="ECO:0000259" key="9">
    <source>
        <dbReference type="PROSITE" id="PS51767"/>
    </source>
</evidence>
<feature type="signal peptide" evidence="8">
    <location>
        <begin position="1"/>
        <end position="23"/>
    </location>
</feature>
<dbReference type="Pfam" id="PF14543">
    <property type="entry name" value="TAXi_N"/>
    <property type="match status" value="1"/>
</dbReference>
<dbReference type="Gene3D" id="2.40.70.10">
    <property type="entry name" value="Acid Proteases"/>
    <property type="match status" value="2"/>
</dbReference>
<evidence type="ECO:0000256" key="5">
    <source>
        <dbReference type="ARBA" id="ARBA00023180"/>
    </source>
</evidence>
<keyword evidence="2" id="KW-0645">Protease</keyword>
<keyword evidence="4" id="KW-0378">Hydrolase</keyword>
<dbReference type="InterPro" id="IPR032861">
    <property type="entry name" value="TAXi_N"/>
</dbReference>
<comment type="caution">
    <text evidence="10">The sequence shown here is derived from an EMBL/GenBank/DDBJ whole genome shotgun (WGS) entry which is preliminary data.</text>
</comment>
<keyword evidence="5" id="KW-0325">Glycoprotein</keyword>
<dbReference type="GO" id="GO:0006508">
    <property type="term" value="P:proteolysis"/>
    <property type="evidence" value="ECO:0007669"/>
    <property type="project" value="UniProtKB-KW"/>
</dbReference>
<feature type="active site" evidence="6">
    <location>
        <position position="102"/>
    </location>
</feature>
<dbReference type="InterPro" id="IPR033121">
    <property type="entry name" value="PEPTIDASE_A1"/>
</dbReference>
<feature type="chain" id="PRO_5019760984" description="Peptidase A1 domain-containing protein" evidence="8">
    <location>
        <begin position="24"/>
        <end position="475"/>
    </location>
</feature>
<sequence length="475" mass="52230">MANLTSLLLSLTTLLSLLLPSLSSKLTIPLFPFPKPPSTDLLQSLNFHAAASLSRAHHIKNPEKSPHPSPSTQVPLFPHSYGEYSVSLRFGTPPQTTSFIMDTGSSLVWFPCTKRYTCSQCQFPNIDPTKIPTFIPKLSSSSKIVGCKNPKCAWIFGPEVESQCPNCNDPTSQNCSQACPPYIFQYGSGITAGILLSESLNFPEKIIPDFLVGCSFFSIRQPAGIAGFGRGTESLPTQMGLSKFSYCLVSHKFDDTPQSSELVLYSGGSSADEPTVSSTRRNDTKAQRSSYTPFQKNPSPPNSAFREYYYILLRKIIVGKKHVKIPYKFLVPGADSNGGTIVDSGSTFTFMEKPVFEAVAQEFESQMANYTRAKDLETKTGLRPCFDISKEEKLEFPELVFQFKGGAKMELPLTNYFSLVSSSGVVCLTIVTDGVIGSKSSGGPAIILGNYQQQNFFVEYDLEGDRFGFRKQNCK</sequence>
<dbReference type="InterPro" id="IPR051708">
    <property type="entry name" value="Plant_Aspart_Prot_A1"/>
</dbReference>
<dbReference type="InterPro" id="IPR032799">
    <property type="entry name" value="TAXi_C"/>
</dbReference>
<dbReference type="PANTHER" id="PTHR47967">
    <property type="entry name" value="OS07G0603500 PROTEIN-RELATED"/>
    <property type="match status" value="1"/>
</dbReference>
<gene>
    <name evidence="10" type="ORF">DVH24_019268</name>
</gene>
<feature type="compositionally biased region" description="Polar residues" evidence="7">
    <location>
        <begin position="287"/>
        <end position="297"/>
    </location>
</feature>
<dbReference type="AlphaFoldDB" id="A0A498HZX2"/>
<evidence type="ECO:0000256" key="6">
    <source>
        <dbReference type="PIRSR" id="PIRSR601461-1"/>
    </source>
</evidence>
<evidence type="ECO:0000313" key="11">
    <source>
        <dbReference type="Proteomes" id="UP000290289"/>
    </source>
</evidence>
<keyword evidence="8" id="KW-0732">Signal</keyword>
<name>A0A498HZX2_MALDO</name>
<protein>
    <recommendedName>
        <fullName evidence="9">Peptidase A1 domain-containing protein</fullName>
    </recommendedName>
</protein>
<dbReference type="GO" id="GO:0004190">
    <property type="term" value="F:aspartic-type endopeptidase activity"/>
    <property type="evidence" value="ECO:0007669"/>
    <property type="project" value="UniProtKB-KW"/>
</dbReference>
<comment type="similarity">
    <text evidence="1">Belongs to the peptidase A1 family.</text>
</comment>
<organism evidence="10 11">
    <name type="scientific">Malus domestica</name>
    <name type="common">Apple</name>
    <name type="synonym">Pyrus malus</name>
    <dbReference type="NCBI Taxonomy" id="3750"/>
    <lineage>
        <taxon>Eukaryota</taxon>
        <taxon>Viridiplantae</taxon>
        <taxon>Streptophyta</taxon>
        <taxon>Embryophyta</taxon>
        <taxon>Tracheophyta</taxon>
        <taxon>Spermatophyta</taxon>
        <taxon>Magnoliopsida</taxon>
        <taxon>eudicotyledons</taxon>
        <taxon>Gunneridae</taxon>
        <taxon>Pentapetalae</taxon>
        <taxon>rosids</taxon>
        <taxon>fabids</taxon>
        <taxon>Rosales</taxon>
        <taxon>Rosaceae</taxon>
        <taxon>Amygdaloideae</taxon>
        <taxon>Maleae</taxon>
        <taxon>Malus</taxon>
    </lineage>
</organism>
<dbReference type="CDD" id="cd05476">
    <property type="entry name" value="pepsin_A_like_plant"/>
    <property type="match status" value="1"/>
</dbReference>
<dbReference type="InterPro" id="IPR021109">
    <property type="entry name" value="Peptidase_aspartic_dom_sf"/>
</dbReference>
<dbReference type="Proteomes" id="UP000290289">
    <property type="component" value="Chromosome 14"/>
</dbReference>
<dbReference type="GO" id="GO:0005576">
    <property type="term" value="C:extracellular region"/>
    <property type="evidence" value="ECO:0007669"/>
    <property type="project" value="TreeGrafter"/>
</dbReference>
<dbReference type="STRING" id="3750.A0A498HZX2"/>
<dbReference type="PRINTS" id="PR00792">
    <property type="entry name" value="PEPSIN"/>
</dbReference>
<proteinExistence type="inferred from homology"/>
<dbReference type="InterPro" id="IPR034161">
    <property type="entry name" value="Pepsin-like_plant"/>
</dbReference>